<gene>
    <name evidence="1" type="ORF">DPMN_155772</name>
</gene>
<evidence type="ECO:0000313" key="1">
    <source>
        <dbReference type="EMBL" id="KAH3802103.1"/>
    </source>
</evidence>
<proteinExistence type="predicted"/>
<organism evidence="1 2">
    <name type="scientific">Dreissena polymorpha</name>
    <name type="common">Zebra mussel</name>
    <name type="synonym">Mytilus polymorpha</name>
    <dbReference type="NCBI Taxonomy" id="45954"/>
    <lineage>
        <taxon>Eukaryota</taxon>
        <taxon>Metazoa</taxon>
        <taxon>Spiralia</taxon>
        <taxon>Lophotrochozoa</taxon>
        <taxon>Mollusca</taxon>
        <taxon>Bivalvia</taxon>
        <taxon>Autobranchia</taxon>
        <taxon>Heteroconchia</taxon>
        <taxon>Euheterodonta</taxon>
        <taxon>Imparidentia</taxon>
        <taxon>Neoheterodontei</taxon>
        <taxon>Myida</taxon>
        <taxon>Dreissenoidea</taxon>
        <taxon>Dreissenidae</taxon>
        <taxon>Dreissena</taxon>
    </lineage>
</organism>
<reference evidence="1" key="1">
    <citation type="journal article" date="2019" name="bioRxiv">
        <title>The Genome of the Zebra Mussel, Dreissena polymorpha: A Resource for Invasive Species Research.</title>
        <authorList>
            <person name="McCartney M.A."/>
            <person name="Auch B."/>
            <person name="Kono T."/>
            <person name="Mallez S."/>
            <person name="Zhang Y."/>
            <person name="Obille A."/>
            <person name="Becker A."/>
            <person name="Abrahante J.E."/>
            <person name="Garbe J."/>
            <person name="Badalamenti J.P."/>
            <person name="Herman A."/>
            <person name="Mangelson H."/>
            <person name="Liachko I."/>
            <person name="Sullivan S."/>
            <person name="Sone E.D."/>
            <person name="Koren S."/>
            <person name="Silverstein K.A.T."/>
            <person name="Beckman K.B."/>
            <person name="Gohl D.M."/>
        </authorList>
    </citation>
    <scope>NUCLEOTIDE SEQUENCE</scope>
    <source>
        <strain evidence="1">Duluth1</strain>
        <tissue evidence="1">Whole animal</tissue>
    </source>
</reference>
<reference evidence="1" key="2">
    <citation type="submission" date="2020-11" db="EMBL/GenBank/DDBJ databases">
        <authorList>
            <person name="McCartney M.A."/>
            <person name="Auch B."/>
            <person name="Kono T."/>
            <person name="Mallez S."/>
            <person name="Becker A."/>
            <person name="Gohl D.M."/>
            <person name="Silverstein K.A.T."/>
            <person name="Koren S."/>
            <person name="Bechman K.B."/>
            <person name="Herman A."/>
            <person name="Abrahante J.E."/>
            <person name="Garbe J."/>
        </authorList>
    </citation>
    <scope>NUCLEOTIDE SEQUENCE</scope>
    <source>
        <strain evidence="1">Duluth1</strain>
        <tissue evidence="1">Whole animal</tissue>
    </source>
</reference>
<name>A0A9D4FNI2_DREPO</name>
<dbReference type="Proteomes" id="UP000828390">
    <property type="component" value="Unassembled WGS sequence"/>
</dbReference>
<keyword evidence="2" id="KW-1185">Reference proteome</keyword>
<accession>A0A9D4FNI2</accession>
<comment type="caution">
    <text evidence="1">The sequence shown here is derived from an EMBL/GenBank/DDBJ whole genome shotgun (WGS) entry which is preliminary data.</text>
</comment>
<dbReference type="EMBL" id="JAIWYP010000007">
    <property type="protein sequence ID" value="KAH3802103.1"/>
    <property type="molecule type" value="Genomic_DNA"/>
</dbReference>
<evidence type="ECO:0000313" key="2">
    <source>
        <dbReference type="Proteomes" id="UP000828390"/>
    </source>
</evidence>
<dbReference type="AlphaFoldDB" id="A0A9D4FNI2"/>
<sequence>MSNRILCGPGNKIGKCILRLMETNKKYKVFLPKFSLLHLRISTITVLFSSYKEAGLIEILKFMREEDHDEWTKLVSIAHIDKANWFVRRIALALHLALVITFAQFLNNDELEAFMNDMESSDRSKLSENWYDKYQKNIEFGSSQNATFALHVDIMRHCDNVTAVALAERLGGPVGYSLLLAAVKGSLLFSFVNNASSYAPYCVKLLYEHYSAGIFHRHLKETLFSTPFKTSNRSFACDTKREIDHLDVLKGFRSGSNASSVTCRMSLIDSLNETRHPRACMETQVDDDQLGMELTPVDEAHIFPAGQGQS</sequence>
<protein>
    <submittedName>
        <fullName evidence="1">Uncharacterized protein</fullName>
    </submittedName>
</protein>